<gene>
    <name evidence="2" type="ORF">GCM10009332_25270</name>
</gene>
<feature type="compositionally biased region" description="Polar residues" evidence="1">
    <location>
        <begin position="38"/>
        <end position="52"/>
    </location>
</feature>
<evidence type="ECO:0000313" key="2">
    <source>
        <dbReference type="EMBL" id="GGI86898.1"/>
    </source>
</evidence>
<protein>
    <submittedName>
        <fullName evidence="2">Uncharacterized protein</fullName>
    </submittedName>
</protein>
<evidence type="ECO:0000313" key="3">
    <source>
        <dbReference type="Proteomes" id="UP000613743"/>
    </source>
</evidence>
<dbReference type="Proteomes" id="UP000613743">
    <property type="component" value="Unassembled WGS sequence"/>
</dbReference>
<dbReference type="EMBL" id="BMPZ01000007">
    <property type="protein sequence ID" value="GGI86898.1"/>
    <property type="molecule type" value="Genomic_DNA"/>
</dbReference>
<reference evidence="2" key="2">
    <citation type="submission" date="2020-09" db="EMBL/GenBank/DDBJ databases">
        <authorList>
            <person name="Sun Q."/>
            <person name="Ohkuma M."/>
        </authorList>
    </citation>
    <scope>NUCLEOTIDE SEQUENCE</scope>
    <source>
        <strain evidence="2">JCM 30804</strain>
    </source>
</reference>
<reference evidence="2" key="1">
    <citation type="journal article" date="2014" name="Int. J. Syst. Evol. Microbiol.">
        <title>Complete genome sequence of Corynebacterium casei LMG S-19264T (=DSM 44701T), isolated from a smear-ripened cheese.</title>
        <authorList>
            <consortium name="US DOE Joint Genome Institute (JGI-PGF)"/>
            <person name="Walter F."/>
            <person name="Albersmeier A."/>
            <person name="Kalinowski J."/>
            <person name="Ruckert C."/>
        </authorList>
    </citation>
    <scope>NUCLEOTIDE SEQUENCE</scope>
    <source>
        <strain evidence="2">JCM 30804</strain>
    </source>
</reference>
<feature type="region of interest" description="Disordered" evidence="1">
    <location>
        <begin position="38"/>
        <end position="74"/>
    </location>
</feature>
<organism evidence="2 3">
    <name type="scientific">Shewanella gelidii</name>
    <dbReference type="NCBI Taxonomy" id="1642821"/>
    <lineage>
        <taxon>Bacteria</taxon>
        <taxon>Pseudomonadati</taxon>
        <taxon>Pseudomonadota</taxon>
        <taxon>Gammaproteobacteria</taxon>
        <taxon>Alteromonadales</taxon>
        <taxon>Shewanellaceae</taxon>
        <taxon>Shewanella</taxon>
    </lineage>
</organism>
<evidence type="ECO:0000256" key="1">
    <source>
        <dbReference type="SAM" id="MobiDB-lite"/>
    </source>
</evidence>
<keyword evidence="3" id="KW-1185">Reference proteome</keyword>
<proteinExistence type="predicted"/>
<accession>A0A917JUB3</accession>
<dbReference type="AlphaFoldDB" id="A0A917JUB3"/>
<comment type="caution">
    <text evidence="2">The sequence shown here is derived from an EMBL/GenBank/DDBJ whole genome shotgun (WGS) entry which is preliminary data.</text>
</comment>
<sequence length="74" mass="8656">MQIRITQREAWATMDKFEICNQTKSVYKVQTTNKLGIRNKSFNPKKSMTSHTHQPKYESQARPPTARQAFNITI</sequence>
<name>A0A917JUB3_9GAMM</name>